<organism evidence="2 3">
    <name type="scientific">Cryptomonas paramaecium</name>
    <dbReference type="NCBI Taxonomy" id="2898"/>
    <lineage>
        <taxon>Eukaryota</taxon>
        <taxon>Cryptophyceae</taxon>
        <taxon>Cryptomonadales</taxon>
        <taxon>Cryptomonadaceae</taxon>
        <taxon>Cryptomonas</taxon>
    </lineage>
</organism>
<evidence type="ECO:0000313" key="3">
    <source>
        <dbReference type="Proteomes" id="UP000243423"/>
    </source>
</evidence>
<dbReference type="RefSeq" id="XP_003239695.1">
    <property type="nucleotide sequence ID" value="XM_003239647.1"/>
</dbReference>
<feature type="domain" description="Brix" evidence="1">
    <location>
        <begin position="1"/>
        <end position="181"/>
    </location>
</feature>
<keyword evidence="2" id="KW-0542">Nucleomorph</keyword>
<dbReference type="GO" id="GO:0042134">
    <property type="term" value="F:rRNA primary transcript binding"/>
    <property type="evidence" value="ECO:0007669"/>
    <property type="project" value="InterPro"/>
</dbReference>
<dbReference type="GO" id="GO:0005730">
    <property type="term" value="C:nucleolus"/>
    <property type="evidence" value="ECO:0007669"/>
    <property type="project" value="TreeGrafter"/>
</dbReference>
<dbReference type="AlphaFoldDB" id="F2HHK1"/>
<dbReference type="GO" id="GO:0000460">
    <property type="term" value="P:maturation of 5.8S rRNA"/>
    <property type="evidence" value="ECO:0007669"/>
    <property type="project" value="TreeGrafter"/>
</dbReference>
<gene>
    <name evidence="2" type="primary">rpf1</name>
    <name evidence="2" type="ORF">CPARA_1gp139</name>
</gene>
<dbReference type="InterPro" id="IPR007109">
    <property type="entry name" value="Brix"/>
</dbReference>
<geneLocation type="nucleomorph" evidence="2"/>
<dbReference type="GO" id="GO:0000470">
    <property type="term" value="P:maturation of LSU-rRNA"/>
    <property type="evidence" value="ECO:0007669"/>
    <property type="project" value="TreeGrafter"/>
</dbReference>
<dbReference type="Gene3D" id="3.40.50.10480">
    <property type="entry name" value="Probable brix-domain ribosomal biogenesis protein"/>
    <property type="match status" value="1"/>
</dbReference>
<protein>
    <submittedName>
        <fullName evidence="2">Ribosome production factor 1</fullName>
    </submittedName>
</protein>
<dbReference type="PANTHER" id="PTHR22734:SF3">
    <property type="entry name" value="RIBOSOME PRODUCTION FACTOR 1"/>
    <property type="match status" value="1"/>
</dbReference>
<dbReference type="Pfam" id="PF04427">
    <property type="entry name" value="Brix"/>
    <property type="match status" value="1"/>
</dbReference>
<dbReference type="SUPFAM" id="SSF52954">
    <property type="entry name" value="Class II aaRS ABD-related"/>
    <property type="match status" value="1"/>
</dbReference>
<dbReference type="GO" id="GO:0030687">
    <property type="term" value="C:preribosome, large subunit precursor"/>
    <property type="evidence" value="ECO:0007669"/>
    <property type="project" value="TreeGrafter"/>
</dbReference>
<proteinExistence type="predicted"/>
<dbReference type="EMBL" id="CP002172">
    <property type="protein sequence ID" value="AEA38797.1"/>
    <property type="molecule type" value="Genomic_DNA"/>
</dbReference>
<sequence length="181" mass="21741">MIGITTSIKPSTKILQLAYEFLNVVPNSHFFKRKQMGLARVLSFFIKKKIDNVLIFTEKRKNFFQVWHVNISRKAIIKFKIEHAIFKKKLKFTRFFACRPELIFYNFEKKIGNLSSLFFCDLFENRPDFTKRQVIFFCLSRNRILFRHYRYLFSSSGKDVKLQEIGPRFVLKILQICKFVS</sequence>
<evidence type="ECO:0000313" key="2">
    <source>
        <dbReference type="EMBL" id="AEA38797.1"/>
    </source>
</evidence>
<reference evidence="2 3" key="1">
    <citation type="journal article" date="2011" name="Genome Biol. Evol.">
        <title>Complete nucleomorph genome sequence of the nonphotosynthetic alga Cryptomonas paramecium reveals a core nucleomorph gene set.</title>
        <authorList>
            <person name="Tanifuji G."/>
            <person name="Onodera N.T."/>
            <person name="Wheeler T.J."/>
            <person name="Dlutek M."/>
            <person name="Donaher N."/>
            <person name="Archibald J.M."/>
        </authorList>
    </citation>
    <scope>NUCLEOTIDE SEQUENCE [LARGE SCALE GENOMIC DNA]</scope>
    <source>
        <strain evidence="2 3">CCAP977/2A</strain>
    </source>
</reference>
<dbReference type="PROSITE" id="PS50833">
    <property type="entry name" value="BRIX"/>
    <property type="match status" value="1"/>
</dbReference>
<dbReference type="GeneID" id="10446965"/>
<dbReference type="Proteomes" id="UP000243423">
    <property type="component" value="Nucleomorph 1"/>
</dbReference>
<evidence type="ECO:0000259" key="1">
    <source>
        <dbReference type="PROSITE" id="PS50833"/>
    </source>
</evidence>
<dbReference type="PANTHER" id="PTHR22734">
    <property type="entry name" value="U3 SMALL NUCLEOLAR RIBONUCLEOPROTEIN PROTEIN IMP4"/>
    <property type="match status" value="1"/>
</dbReference>
<name>F2HHK1_9CRYP</name>
<dbReference type="InterPro" id="IPR044281">
    <property type="entry name" value="IMP4/RPF1"/>
</dbReference>
<accession>F2HHK1</accession>
<dbReference type="SMART" id="SM00879">
    <property type="entry name" value="Brix"/>
    <property type="match status" value="1"/>
</dbReference>